<dbReference type="HOGENOM" id="CLU_1043607_0_0_1"/>
<evidence type="ECO:0000259" key="10">
    <source>
        <dbReference type="PROSITE" id="PS50994"/>
    </source>
</evidence>
<dbReference type="GO" id="GO:0046872">
    <property type="term" value="F:metal ion binding"/>
    <property type="evidence" value="ECO:0007669"/>
    <property type="project" value="UniProtKB-KW"/>
</dbReference>
<organism evidence="11">
    <name type="scientific">Albugo laibachii Nc14</name>
    <dbReference type="NCBI Taxonomy" id="890382"/>
    <lineage>
        <taxon>Eukaryota</taxon>
        <taxon>Sar</taxon>
        <taxon>Stramenopiles</taxon>
        <taxon>Oomycota</taxon>
        <taxon>Peronosporomycetes</taxon>
        <taxon>Albuginales</taxon>
        <taxon>Albuginaceae</taxon>
        <taxon>Albugo</taxon>
    </lineage>
</organism>
<sequence length="267" mass="29958">MFCAFPVSIRSFFPSLYWLNKDSKLYIGILPVKSKVTIRALWKFNGLESFSFLIAHFGGEAGEHGDVPGDESIWHARFGHISTKRMRNMKNYVVGLNIKRKSAMDCEDSEICEGCMNGKSSVQPFGSGAYGKVKTQGLFQLAHNNVVGAMRGKSKGGAKYMVTFINDLQDSIHAYFIQTKGEGFSKFKEFKALFENQHGKRIKCLRSNNGGEYINGKFANMCKNSGNIPQTTVSCSPQRNGLAERMNQALTERARCILSHMHVEEIW</sequence>
<proteinExistence type="predicted"/>
<evidence type="ECO:0000256" key="4">
    <source>
        <dbReference type="ARBA" id="ARBA00022801"/>
    </source>
</evidence>
<dbReference type="SUPFAM" id="SSF53098">
    <property type="entry name" value="Ribonuclease H-like"/>
    <property type="match status" value="1"/>
</dbReference>
<evidence type="ECO:0000256" key="9">
    <source>
        <dbReference type="ARBA" id="ARBA00023172"/>
    </source>
</evidence>
<dbReference type="Gene3D" id="3.30.420.10">
    <property type="entry name" value="Ribonuclease H-like superfamily/Ribonuclease H"/>
    <property type="match status" value="1"/>
</dbReference>
<dbReference type="InterPro" id="IPR012337">
    <property type="entry name" value="RNaseH-like_sf"/>
</dbReference>
<dbReference type="GO" id="GO:0004519">
    <property type="term" value="F:endonuclease activity"/>
    <property type="evidence" value="ECO:0007669"/>
    <property type="project" value="UniProtKB-KW"/>
</dbReference>
<dbReference type="InterPro" id="IPR025724">
    <property type="entry name" value="GAG-pre-integrase_dom"/>
</dbReference>
<dbReference type="GO" id="GO:0016787">
    <property type="term" value="F:hydrolase activity"/>
    <property type="evidence" value="ECO:0007669"/>
    <property type="project" value="UniProtKB-KW"/>
</dbReference>
<feature type="domain" description="Integrase catalytic" evidence="10">
    <location>
        <begin position="120"/>
        <end position="267"/>
    </location>
</feature>
<dbReference type="GO" id="GO:0003676">
    <property type="term" value="F:nucleic acid binding"/>
    <property type="evidence" value="ECO:0007669"/>
    <property type="project" value="InterPro"/>
</dbReference>
<dbReference type="GO" id="GO:0003964">
    <property type="term" value="F:RNA-directed DNA polymerase activity"/>
    <property type="evidence" value="ECO:0007669"/>
    <property type="project" value="UniProtKB-KW"/>
</dbReference>
<reference evidence="11" key="2">
    <citation type="submission" date="2011-02" db="EMBL/GenBank/DDBJ databases">
        <authorList>
            <person name="MacLean D."/>
        </authorList>
    </citation>
    <scope>NUCLEOTIDE SEQUENCE</scope>
</reference>
<keyword evidence="3" id="KW-0255">Endonuclease</keyword>
<dbReference type="PANTHER" id="PTHR42648:SF11">
    <property type="entry name" value="TRANSPOSON TY4-P GAG-POL POLYPROTEIN"/>
    <property type="match status" value="1"/>
</dbReference>
<dbReference type="GO" id="GO:0006310">
    <property type="term" value="P:DNA recombination"/>
    <property type="evidence" value="ECO:0007669"/>
    <property type="project" value="UniProtKB-KW"/>
</dbReference>
<name>F0W6K1_9STRA</name>
<dbReference type="EMBL" id="FR824070">
    <property type="protein sequence ID" value="CCA16746.1"/>
    <property type="molecule type" value="Genomic_DNA"/>
</dbReference>
<dbReference type="PROSITE" id="PS50994">
    <property type="entry name" value="INTEGRASE"/>
    <property type="match status" value="1"/>
</dbReference>
<dbReference type="PANTHER" id="PTHR42648">
    <property type="entry name" value="TRANSPOSASE, PUTATIVE-RELATED"/>
    <property type="match status" value="1"/>
</dbReference>
<keyword evidence="2" id="KW-0479">Metal-binding</keyword>
<dbReference type="InterPro" id="IPR036397">
    <property type="entry name" value="RNaseH_sf"/>
</dbReference>
<evidence type="ECO:0000256" key="1">
    <source>
        <dbReference type="ARBA" id="ARBA00022722"/>
    </source>
</evidence>
<keyword evidence="5" id="KW-0460">Magnesium</keyword>
<evidence type="ECO:0000256" key="3">
    <source>
        <dbReference type="ARBA" id="ARBA00022759"/>
    </source>
</evidence>
<keyword evidence="6" id="KW-0229">DNA integration</keyword>
<evidence type="ECO:0000256" key="5">
    <source>
        <dbReference type="ARBA" id="ARBA00022842"/>
    </source>
</evidence>
<evidence type="ECO:0000313" key="11">
    <source>
        <dbReference type="EMBL" id="CCA16746.1"/>
    </source>
</evidence>
<reference evidence="11" key="1">
    <citation type="journal article" date="2011" name="PLoS Biol.">
        <title>Gene gain and loss during evolution of obligate parasitism in the white rust pathogen of Arabidopsis thaliana.</title>
        <authorList>
            <person name="Kemen E."/>
            <person name="Gardiner A."/>
            <person name="Schultz-Larsen T."/>
            <person name="Kemen A.C."/>
            <person name="Balmuth A.L."/>
            <person name="Robert-Seilaniantz A."/>
            <person name="Bailey K."/>
            <person name="Holub E."/>
            <person name="Studholme D.J."/>
            <person name="Maclean D."/>
            <person name="Jones J.D."/>
        </authorList>
    </citation>
    <scope>NUCLEOTIDE SEQUENCE</scope>
</reference>
<keyword evidence="4" id="KW-0378">Hydrolase</keyword>
<evidence type="ECO:0000256" key="2">
    <source>
        <dbReference type="ARBA" id="ARBA00022723"/>
    </source>
</evidence>
<dbReference type="InterPro" id="IPR001584">
    <property type="entry name" value="Integrase_cat-core"/>
</dbReference>
<keyword evidence="7" id="KW-0695">RNA-directed DNA polymerase</keyword>
<evidence type="ECO:0000256" key="6">
    <source>
        <dbReference type="ARBA" id="ARBA00022908"/>
    </source>
</evidence>
<protein>
    <submittedName>
        <fullName evidence="11">Putative polyprotein</fullName>
    </submittedName>
</protein>
<keyword evidence="1" id="KW-0540">Nuclease</keyword>
<keyword evidence="8" id="KW-0808">Transferase</keyword>
<evidence type="ECO:0000256" key="8">
    <source>
        <dbReference type="ARBA" id="ARBA00022932"/>
    </source>
</evidence>
<dbReference type="Pfam" id="PF13976">
    <property type="entry name" value="gag_pre-integrs"/>
    <property type="match status" value="1"/>
</dbReference>
<keyword evidence="9" id="KW-0233">DNA recombination</keyword>
<dbReference type="GO" id="GO:0003887">
    <property type="term" value="F:DNA-directed DNA polymerase activity"/>
    <property type="evidence" value="ECO:0007669"/>
    <property type="project" value="UniProtKB-KW"/>
</dbReference>
<dbReference type="InterPro" id="IPR039537">
    <property type="entry name" value="Retrotran_Ty1/copia-like"/>
</dbReference>
<keyword evidence="8" id="KW-0548">Nucleotidyltransferase</keyword>
<dbReference type="AlphaFoldDB" id="F0W6K1"/>
<accession>F0W6K1</accession>
<evidence type="ECO:0000256" key="7">
    <source>
        <dbReference type="ARBA" id="ARBA00022918"/>
    </source>
</evidence>
<dbReference type="GO" id="GO:0015074">
    <property type="term" value="P:DNA integration"/>
    <property type="evidence" value="ECO:0007669"/>
    <property type="project" value="UniProtKB-KW"/>
</dbReference>
<keyword evidence="8" id="KW-0239">DNA-directed DNA polymerase</keyword>
<gene>
    <name evidence="11" type="primary">AlNc14C25G2491</name>
    <name evidence="11" type="ORF">ALNC14_028890</name>
</gene>